<protein>
    <submittedName>
        <fullName evidence="2">Transmembrane protein, putative</fullName>
    </submittedName>
</protein>
<name>W7XF40_TETTS</name>
<dbReference type="Proteomes" id="UP000009168">
    <property type="component" value="Unassembled WGS sequence"/>
</dbReference>
<keyword evidence="1" id="KW-1133">Transmembrane helix</keyword>
<keyword evidence="1" id="KW-0472">Membrane</keyword>
<dbReference type="KEGG" id="tet:TTHERM_000104937"/>
<accession>W7XF40</accession>
<evidence type="ECO:0000256" key="1">
    <source>
        <dbReference type="SAM" id="Phobius"/>
    </source>
</evidence>
<dbReference type="AlphaFoldDB" id="W7XF40"/>
<evidence type="ECO:0000313" key="2">
    <source>
        <dbReference type="EMBL" id="EWS75408.1"/>
    </source>
</evidence>
<keyword evidence="3" id="KW-1185">Reference proteome</keyword>
<dbReference type="RefSeq" id="XP_012652082.1">
    <property type="nucleotide sequence ID" value="XM_012796628.1"/>
</dbReference>
<keyword evidence="1 2" id="KW-0812">Transmembrane</keyword>
<dbReference type="EMBL" id="GG662767">
    <property type="protein sequence ID" value="EWS75408.1"/>
    <property type="molecule type" value="Genomic_DNA"/>
</dbReference>
<evidence type="ECO:0000313" key="3">
    <source>
        <dbReference type="Proteomes" id="UP000009168"/>
    </source>
</evidence>
<dbReference type="InParanoid" id="W7XF40"/>
<sequence>MHEITTQGNKACIQYYFQINTKITSIKLAYINTVYLKTTQKKYLTNFQEQYGITTQTIRSQVSWLQKISQNKMVLGGVEQTNNQKFSCKPNHKINQNSIKLLKNKQNLQRQKVKQLDPHPYSIYIFLTQKTSTLCFFQQYVYIFQFLILIFHLK</sequence>
<reference evidence="3" key="1">
    <citation type="journal article" date="2006" name="PLoS Biol.">
        <title>Macronuclear genome sequence of the ciliate Tetrahymena thermophila, a model eukaryote.</title>
        <authorList>
            <person name="Eisen J.A."/>
            <person name="Coyne R.S."/>
            <person name="Wu M."/>
            <person name="Wu D."/>
            <person name="Thiagarajan M."/>
            <person name="Wortman J.R."/>
            <person name="Badger J.H."/>
            <person name="Ren Q."/>
            <person name="Amedeo P."/>
            <person name="Jones K.M."/>
            <person name="Tallon L.J."/>
            <person name="Delcher A.L."/>
            <person name="Salzberg S.L."/>
            <person name="Silva J.C."/>
            <person name="Haas B.J."/>
            <person name="Majoros W.H."/>
            <person name="Farzad M."/>
            <person name="Carlton J.M."/>
            <person name="Smith R.K. Jr."/>
            <person name="Garg J."/>
            <person name="Pearlman R.E."/>
            <person name="Karrer K.M."/>
            <person name="Sun L."/>
            <person name="Manning G."/>
            <person name="Elde N.C."/>
            <person name="Turkewitz A.P."/>
            <person name="Asai D.J."/>
            <person name="Wilkes D.E."/>
            <person name="Wang Y."/>
            <person name="Cai H."/>
            <person name="Collins K."/>
            <person name="Stewart B.A."/>
            <person name="Lee S.R."/>
            <person name="Wilamowska K."/>
            <person name="Weinberg Z."/>
            <person name="Ruzzo W.L."/>
            <person name="Wloga D."/>
            <person name="Gaertig J."/>
            <person name="Frankel J."/>
            <person name="Tsao C.-C."/>
            <person name="Gorovsky M.A."/>
            <person name="Keeling P.J."/>
            <person name="Waller R.F."/>
            <person name="Patron N.J."/>
            <person name="Cherry J.M."/>
            <person name="Stover N.A."/>
            <person name="Krieger C.J."/>
            <person name="del Toro C."/>
            <person name="Ryder H.F."/>
            <person name="Williamson S.C."/>
            <person name="Barbeau R.A."/>
            <person name="Hamilton E.P."/>
            <person name="Orias E."/>
        </authorList>
    </citation>
    <scope>NUCLEOTIDE SEQUENCE [LARGE SCALE GENOMIC DNA]</scope>
    <source>
        <strain evidence="3">SB210</strain>
    </source>
</reference>
<dbReference type="GeneID" id="24437298"/>
<feature type="transmembrane region" description="Helical" evidence="1">
    <location>
        <begin position="136"/>
        <end position="153"/>
    </location>
</feature>
<organism evidence="2 3">
    <name type="scientific">Tetrahymena thermophila (strain SB210)</name>
    <dbReference type="NCBI Taxonomy" id="312017"/>
    <lineage>
        <taxon>Eukaryota</taxon>
        <taxon>Sar</taxon>
        <taxon>Alveolata</taxon>
        <taxon>Ciliophora</taxon>
        <taxon>Intramacronucleata</taxon>
        <taxon>Oligohymenophorea</taxon>
        <taxon>Hymenostomatida</taxon>
        <taxon>Tetrahymenina</taxon>
        <taxon>Tetrahymenidae</taxon>
        <taxon>Tetrahymena</taxon>
    </lineage>
</organism>
<proteinExistence type="predicted"/>
<gene>
    <name evidence="2" type="ORF">TTHERM_000104937</name>
</gene>